<gene>
    <name evidence="2" type="ORF">M422DRAFT_260615</name>
</gene>
<dbReference type="AlphaFoldDB" id="A0A0C9VI83"/>
<evidence type="ECO:0000313" key="3">
    <source>
        <dbReference type="Proteomes" id="UP000054279"/>
    </source>
</evidence>
<accession>A0A0C9VI83</accession>
<name>A0A0C9VI83_SPHS4</name>
<feature type="compositionally biased region" description="Basic and acidic residues" evidence="1">
    <location>
        <begin position="327"/>
        <end position="348"/>
    </location>
</feature>
<sequence>MTVQNQVSFALFITHLGSFVFCRIVPHLRIRKAARRELTDSDQFWITTPNMSFIPEAPNEIATPIMASDGRLGVHEWSEHPRRFLPHRPHESMLALSKPDQVELNFLTCSLCHTDLVPCYPEDQDCSLFNLCAELCERVVLEYRLIEWAMRDLWKTARDFTKLPRDSKTHEWLTRCHLTKMPMLWKHAVWEKLLRKQEATVEIAQSVDITRRGCFTGDELVVKMLVSLGIPVWHIRHMKRVLDLGVMCNIQPASLNPLLQSPPCPAEWEIPDIFRQTFHEYADWGLSNSKNGASHVSVPPRTTMNVTWLQEQMSTPVSPPSSVCEDSSVRHRSSPDDEPPTKHQRQEYQDGGGSHMATGKTVSRRKGKSKSHLGATDSPMLVTALRLVKGCQESPPRDPPEWQQPNILGWAVTQRAVKLNEAQVQEVFKLAYFTPDLEYKLPCPPPHFFYPSAKQCLYLHNWVRASELWFYSMTPNVDKPLAAQNTQCWRGTLADHFGQKELKAFKFQEMLVTGLCHKEIPPVFALQWRHLRITNGQQLSSPLFLKVLVWELQELSFLVALLALDKRLTNRSHGDPIHLQVFNEWHGLPSVRPRFEGPRVCEYEDWYERRYYIGSLIDMCFEWPGFVKDLMAWQTYEENRFLQAEKDIMVFILQTHADVFLRLMPLPAVRPELPQRL</sequence>
<feature type="compositionally biased region" description="Basic residues" evidence="1">
    <location>
        <begin position="362"/>
        <end position="371"/>
    </location>
</feature>
<dbReference type="HOGENOM" id="CLU_406065_0_0_1"/>
<feature type="compositionally biased region" description="Polar residues" evidence="1">
    <location>
        <begin position="312"/>
        <end position="325"/>
    </location>
</feature>
<dbReference type="EMBL" id="KN837173">
    <property type="protein sequence ID" value="KIJ36966.1"/>
    <property type="molecule type" value="Genomic_DNA"/>
</dbReference>
<reference evidence="2 3" key="1">
    <citation type="submission" date="2014-06" db="EMBL/GenBank/DDBJ databases">
        <title>Evolutionary Origins and Diversification of the Mycorrhizal Mutualists.</title>
        <authorList>
            <consortium name="DOE Joint Genome Institute"/>
            <consortium name="Mycorrhizal Genomics Consortium"/>
            <person name="Kohler A."/>
            <person name="Kuo A."/>
            <person name="Nagy L.G."/>
            <person name="Floudas D."/>
            <person name="Copeland A."/>
            <person name="Barry K.W."/>
            <person name="Cichocki N."/>
            <person name="Veneault-Fourrey C."/>
            <person name="LaButti K."/>
            <person name="Lindquist E.A."/>
            <person name="Lipzen A."/>
            <person name="Lundell T."/>
            <person name="Morin E."/>
            <person name="Murat C."/>
            <person name="Riley R."/>
            <person name="Ohm R."/>
            <person name="Sun H."/>
            <person name="Tunlid A."/>
            <person name="Henrissat B."/>
            <person name="Grigoriev I.V."/>
            <person name="Hibbett D.S."/>
            <person name="Martin F."/>
        </authorList>
    </citation>
    <scope>NUCLEOTIDE SEQUENCE [LARGE SCALE GENOMIC DNA]</scope>
    <source>
        <strain evidence="2 3">SS14</strain>
    </source>
</reference>
<proteinExistence type="predicted"/>
<evidence type="ECO:0000256" key="1">
    <source>
        <dbReference type="SAM" id="MobiDB-lite"/>
    </source>
</evidence>
<keyword evidence="3" id="KW-1185">Reference proteome</keyword>
<evidence type="ECO:0000313" key="2">
    <source>
        <dbReference type="EMBL" id="KIJ36966.1"/>
    </source>
</evidence>
<feature type="region of interest" description="Disordered" evidence="1">
    <location>
        <begin position="312"/>
        <end position="376"/>
    </location>
</feature>
<protein>
    <submittedName>
        <fullName evidence="2">Uncharacterized protein</fullName>
    </submittedName>
</protein>
<organism evidence="2 3">
    <name type="scientific">Sphaerobolus stellatus (strain SS14)</name>
    <dbReference type="NCBI Taxonomy" id="990650"/>
    <lineage>
        <taxon>Eukaryota</taxon>
        <taxon>Fungi</taxon>
        <taxon>Dikarya</taxon>
        <taxon>Basidiomycota</taxon>
        <taxon>Agaricomycotina</taxon>
        <taxon>Agaricomycetes</taxon>
        <taxon>Phallomycetidae</taxon>
        <taxon>Geastrales</taxon>
        <taxon>Sphaerobolaceae</taxon>
        <taxon>Sphaerobolus</taxon>
    </lineage>
</organism>
<dbReference type="Proteomes" id="UP000054279">
    <property type="component" value="Unassembled WGS sequence"/>
</dbReference>